<feature type="domain" description="Cytochrome b561 bacterial/Ni-hydrogenase" evidence="7">
    <location>
        <begin position="13"/>
        <end position="188"/>
    </location>
</feature>
<keyword evidence="5 6" id="KW-0472">Membrane</keyword>
<keyword evidence="2" id="KW-1003">Cell membrane</keyword>
<dbReference type="Gene3D" id="1.20.950.20">
    <property type="entry name" value="Transmembrane di-heme cytochromes, Chain C"/>
    <property type="match status" value="1"/>
</dbReference>
<dbReference type="InterPro" id="IPR011577">
    <property type="entry name" value="Cyt_b561_bac/Ni-Hgenase"/>
</dbReference>
<feature type="transmembrane region" description="Helical" evidence="6">
    <location>
        <begin position="47"/>
        <end position="66"/>
    </location>
</feature>
<evidence type="ECO:0000256" key="3">
    <source>
        <dbReference type="ARBA" id="ARBA00022692"/>
    </source>
</evidence>
<dbReference type="InterPro" id="IPR016174">
    <property type="entry name" value="Di-haem_cyt_TM"/>
</dbReference>
<dbReference type="PANTHER" id="PTHR30485:SF2">
    <property type="entry name" value="BLL0597 PROTEIN"/>
    <property type="match status" value="1"/>
</dbReference>
<dbReference type="SUPFAM" id="SSF81342">
    <property type="entry name" value="Transmembrane di-heme cytochromes"/>
    <property type="match status" value="1"/>
</dbReference>
<dbReference type="RefSeq" id="WP_210811023.1">
    <property type="nucleotide sequence ID" value="NZ_JAGQDG010000008.1"/>
</dbReference>
<protein>
    <submittedName>
        <fullName evidence="8">Cytochrome b/b6 domain-containing protein</fullName>
    </submittedName>
</protein>
<sequence>MSTPPTPLVPTRVWDLPTRLFHWLLVVGVVGLVITGNVGGNAMVWHARLGVGVGCLLVFRLLWGVVGGRWSRFASFVRSPAALLRYLRGASTPDEHVHVGHNPLGALSVLALLTVLLVQVATGLVSDDEIAFTGPLVAFVSGATSSLATSWHKGWGKLILIGLVVLHVAAIAWYKRKGQNLVTPMITGDATHPADTPASADGLAQRGLALALFLACAAGGAWVLAQGG</sequence>
<reference evidence="8 9" key="1">
    <citation type="submission" date="2021-04" db="EMBL/GenBank/DDBJ databases">
        <title>The genome sequence of type strain Ideonella paludis KCTC 32238.</title>
        <authorList>
            <person name="Liu Y."/>
        </authorList>
    </citation>
    <scope>NUCLEOTIDE SEQUENCE [LARGE SCALE GENOMIC DNA]</scope>
    <source>
        <strain evidence="8 9">KCTC 32238</strain>
    </source>
</reference>
<evidence type="ECO:0000256" key="1">
    <source>
        <dbReference type="ARBA" id="ARBA00004651"/>
    </source>
</evidence>
<evidence type="ECO:0000256" key="4">
    <source>
        <dbReference type="ARBA" id="ARBA00022989"/>
    </source>
</evidence>
<name>A0ABS5E2E2_9BURK</name>
<evidence type="ECO:0000256" key="2">
    <source>
        <dbReference type="ARBA" id="ARBA00022475"/>
    </source>
</evidence>
<feature type="transmembrane region" description="Helical" evidence="6">
    <location>
        <begin position="207"/>
        <end position="225"/>
    </location>
</feature>
<comment type="subcellular location">
    <subcellularLocation>
        <location evidence="1">Cell membrane</location>
        <topology evidence="1">Multi-pass membrane protein</topology>
    </subcellularLocation>
</comment>
<dbReference type="Pfam" id="PF01292">
    <property type="entry name" value="Ni_hydr_CYTB"/>
    <property type="match status" value="1"/>
</dbReference>
<feature type="transmembrane region" description="Helical" evidence="6">
    <location>
        <begin position="104"/>
        <end position="125"/>
    </location>
</feature>
<keyword evidence="3 6" id="KW-0812">Transmembrane</keyword>
<organism evidence="8 9">
    <name type="scientific">Ideonella paludis</name>
    <dbReference type="NCBI Taxonomy" id="1233411"/>
    <lineage>
        <taxon>Bacteria</taxon>
        <taxon>Pseudomonadati</taxon>
        <taxon>Pseudomonadota</taxon>
        <taxon>Betaproteobacteria</taxon>
        <taxon>Burkholderiales</taxon>
        <taxon>Sphaerotilaceae</taxon>
        <taxon>Ideonella</taxon>
    </lineage>
</organism>
<dbReference type="Proteomes" id="UP000672097">
    <property type="component" value="Unassembled WGS sequence"/>
</dbReference>
<feature type="transmembrane region" description="Helical" evidence="6">
    <location>
        <begin position="154"/>
        <end position="174"/>
    </location>
</feature>
<dbReference type="EMBL" id="JAGQDG010000008">
    <property type="protein sequence ID" value="MBQ0937474.1"/>
    <property type="molecule type" value="Genomic_DNA"/>
</dbReference>
<evidence type="ECO:0000313" key="9">
    <source>
        <dbReference type="Proteomes" id="UP000672097"/>
    </source>
</evidence>
<feature type="transmembrane region" description="Helical" evidence="6">
    <location>
        <begin position="20"/>
        <end position="40"/>
    </location>
</feature>
<evidence type="ECO:0000259" key="7">
    <source>
        <dbReference type="Pfam" id="PF01292"/>
    </source>
</evidence>
<proteinExistence type="predicted"/>
<accession>A0ABS5E2E2</accession>
<comment type="caution">
    <text evidence="8">The sequence shown here is derived from an EMBL/GenBank/DDBJ whole genome shotgun (WGS) entry which is preliminary data.</text>
</comment>
<keyword evidence="9" id="KW-1185">Reference proteome</keyword>
<dbReference type="InterPro" id="IPR051542">
    <property type="entry name" value="Hydrogenase_cytochrome"/>
</dbReference>
<evidence type="ECO:0000256" key="5">
    <source>
        <dbReference type="ARBA" id="ARBA00023136"/>
    </source>
</evidence>
<gene>
    <name evidence="8" type="ORF">KAK11_19265</name>
</gene>
<evidence type="ECO:0000313" key="8">
    <source>
        <dbReference type="EMBL" id="MBQ0937474.1"/>
    </source>
</evidence>
<dbReference type="PANTHER" id="PTHR30485">
    <property type="entry name" value="NI/FE-HYDROGENASE 1 B-TYPE CYTOCHROME SUBUNIT"/>
    <property type="match status" value="1"/>
</dbReference>
<keyword evidence="4 6" id="KW-1133">Transmembrane helix</keyword>
<evidence type="ECO:0000256" key="6">
    <source>
        <dbReference type="SAM" id="Phobius"/>
    </source>
</evidence>